<evidence type="ECO:0000256" key="1">
    <source>
        <dbReference type="PIRSR" id="PIRSR000390-1"/>
    </source>
</evidence>
<dbReference type="EMBL" id="CP020867">
    <property type="protein sequence ID" value="ARJ55809.1"/>
    <property type="molecule type" value="Genomic_DNA"/>
</dbReference>
<dbReference type="InterPro" id="IPR015422">
    <property type="entry name" value="PyrdxlP-dep_Trfase_small"/>
</dbReference>
<dbReference type="GO" id="GO:0030170">
    <property type="term" value="F:pyridoxal phosphate binding"/>
    <property type="evidence" value="ECO:0007669"/>
    <property type="project" value="TreeGrafter"/>
</dbReference>
<dbReference type="Pfam" id="PF01041">
    <property type="entry name" value="DegT_DnrJ_EryC1"/>
    <property type="match status" value="1"/>
</dbReference>
<dbReference type="PIRSF" id="PIRSF000390">
    <property type="entry name" value="PLP_StrS"/>
    <property type="match status" value="1"/>
</dbReference>
<organism evidence="4 5">
    <name type="scientific">Campylobacter cuniculorum DSM 23162 = LMG 24588</name>
    <dbReference type="NCBI Taxonomy" id="1121267"/>
    <lineage>
        <taxon>Bacteria</taxon>
        <taxon>Pseudomonadati</taxon>
        <taxon>Campylobacterota</taxon>
        <taxon>Epsilonproteobacteria</taxon>
        <taxon>Campylobacterales</taxon>
        <taxon>Campylobacteraceae</taxon>
        <taxon>Campylobacter</taxon>
    </lineage>
</organism>
<dbReference type="RefSeq" id="WP_027305870.1">
    <property type="nucleotide sequence ID" value="NZ_CP020867.1"/>
</dbReference>
<dbReference type="GO" id="GO:0000271">
    <property type="term" value="P:polysaccharide biosynthetic process"/>
    <property type="evidence" value="ECO:0007669"/>
    <property type="project" value="TreeGrafter"/>
</dbReference>
<dbReference type="CDD" id="cd00616">
    <property type="entry name" value="AHBA_syn"/>
    <property type="match status" value="1"/>
</dbReference>
<dbReference type="STRING" id="1121267.CCUN_0150"/>
<dbReference type="PANTHER" id="PTHR30244:SF42">
    <property type="entry name" value="UDP-2-ACETAMIDO-2-DEOXY-3-OXO-D-GLUCURONATE AMINOTRANSFERASE"/>
    <property type="match status" value="1"/>
</dbReference>
<dbReference type="SUPFAM" id="SSF53383">
    <property type="entry name" value="PLP-dependent transferases"/>
    <property type="match status" value="1"/>
</dbReference>
<dbReference type="Gene3D" id="3.40.640.10">
    <property type="entry name" value="Type I PLP-dependent aspartate aminotransferase-like (Major domain)"/>
    <property type="match status" value="1"/>
</dbReference>
<dbReference type="InterPro" id="IPR015421">
    <property type="entry name" value="PyrdxlP-dep_Trfase_major"/>
</dbReference>
<feature type="modified residue" description="N6-(pyridoxal phosphate)lysine" evidence="2">
    <location>
        <position position="184"/>
    </location>
</feature>
<proteinExistence type="inferred from homology"/>
<evidence type="ECO:0000313" key="5">
    <source>
        <dbReference type="Proteomes" id="UP000192902"/>
    </source>
</evidence>
<reference evidence="4 5" key="1">
    <citation type="submission" date="2017-04" db="EMBL/GenBank/DDBJ databases">
        <title>Complete genome sequence of the Campylobacter cuniculorum type strain LMG24588.</title>
        <authorList>
            <person name="Miller W.G."/>
            <person name="Yee E."/>
            <person name="Revez J."/>
            <person name="Bono J.L."/>
            <person name="Rossi M."/>
        </authorList>
    </citation>
    <scope>NUCLEOTIDE SEQUENCE [LARGE SCALE GENOMIC DNA]</scope>
    <source>
        <strain evidence="4 5">LMG 24588</strain>
    </source>
</reference>
<sequence>MKFINLLAQYHAYKQEIDTEIFNILENSSFIGGSQLEEFEKNLASFVGVKHAIGCSSGTSALDLSLKALKEDEKDEVIVPSFTFIATAEMVVLNGLKPVFVDINTQDFNLNFENVKKAITPKTKAVIAVSMFGQMSDLESLNQLCEENQIILIEDGAQSFGASFKGRKSCSIAQISCTSFFPSKPLGAYGDGGAIFVNDDDLAQKIRILLNHGQTQRYKHEFIGINARLDTLQAAILNVKLKHFQKELEKRQVIARIYDENLKNCKVPEIKKHCISAYAQYSVLVENRAKVIEAFEKAKVPYAVHYPIPLHKQTCFKAFNDLTLKNTEFVSKHILSLPFSAFLSEDEQARVIEIFAKF</sequence>
<comment type="similarity">
    <text evidence="3">Belongs to the DegT/DnrJ/EryC1 family.</text>
</comment>
<dbReference type="Gene3D" id="3.90.1150.10">
    <property type="entry name" value="Aspartate Aminotransferase, domain 1"/>
    <property type="match status" value="1"/>
</dbReference>
<evidence type="ECO:0000313" key="4">
    <source>
        <dbReference type="EMBL" id="ARJ55809.1"/>
    </source>
</evidence>
<evidence type="ECO:0000256" key="3">
    <source>
        <dbReference type="RuleBase" id="RU004508"/>
    </source>
</evidence>
<dbReference type="InterPro" id="IPR000653">
    <property type="entry name" value="DegT/StrS_aminotransferase"/>
</dbReference>
<dbReference type="AlphaFoldDB" id="A0A1W6BUP5"/>
<keyword evidence="4" id="KW-0032">Aminotransferase</keyword>
<protein>
    <submittedName>
        <fullName evidence="4">Aminotransferase, DegT/DnrJ/EryC1/StrS family</fullName>
    </submittedName>
</protein>
<accession>A0A1W6BUP5</accession>
<keyword evidence="4" id="KW-0808">Transferase</keyword>
<evidence type="ECO:0000256" key="2">
    <source>
        <dbReference type="PIRSR" id="PIRSR000390-2"/>
    </source>
</evidence>
<dbReference type="PANTHER" id="PTHR30244">
    <property type="entry name" value="TRANSAMINASE"/>
    <property type="match status" value="1"/>
</dbReference>
<dbReference type="GO" id="GO:0008483">
    <property type="term" value="F:transaminase activity"/>
    <property type="evidence" value="ECO:0007669"/>
    <property type="project" value="UniProtKB-KW"/>
</dbReference>
<dbReference type="OrthoDB" id="9766188at2"/>
<gene>
    <name evidence="4" type="ORF">CCUN_0150</name>
</gene>
<dbReference type="InterPro" id="IPR015424">
    <property type="entry name" value="PyrdxlP-dep_Trfase"/>
</dbReference>
<keyword evidence="2 3" id="KW-0663">Pyridoxal phosphate</keyword>
<name>A0A1W6BUP5_9BACT</name>
<dbReference type="eggNOG" id="COG0399">
    <property type="taxonomic scope" value="Bacteria"/>
</dbReference>
<dbReference type="Proteomes" id="UP000192902">
    <property type="component" value="Chromosome"/>
</dbReference>
<feature type="active site" description="Proton acceptor" evidence="1">
    <location>
        <position position="184"/>
    </location>
</feature>
<dbReference type="KEGG" id="ccun:CCUN_0150"/>